<dbReference type="PANTHER" id="PTHR32432">
    <property type="entry name" value="CELL DIVISION PROTEIN FTSA-RELATED"/>
    <property type="match status" value="1"/>
</dbReference>
<gene>
    <name evidence="2" type="ORF">A3B87_02550</name>
</gene>
<accession>A0A1F6FLF6</accession>
<protein>
    <recommendedName>
        <fullName evidence="4">SHS2 domain-containing protein</fullName>
    </recommendedName>
</protein>
<dbReference type="AlphaFoldDB" id="A0A1F6FLF6"/>
<dbReference type="InterPro" id="IPR050696">
    <property type="entry name" value="FtsA/MreB"/>
</dbReference>
<name>A0A1F6FLF6_9BACT</name>
<dbReference type="Pfam" id="PF11104">
    <property type="entry name" value="PilM_2"/>
    <property type="match status" value="2"/>
</dbReference>
<feature type="compositionally biased region" description="Basic and acidic residues" evidence="1">
    <location>
        <begin position="142"/>
        <end position="154"/>
    </location>
</feature>
<evidence type="ECO:0000313" key="2">
    <source>
        <dbReference type="EMBL" id="OGG86687.1"/>
    </source>
</evidence>
<organism evidence="2 3">
    <name type="scientific">Candidatus Kuenenbacteria bacterium RIFCSPHIGHO2_02_FULL_39_13</name>
    <dbReference type="NCBI Taxonomy" id="1798561"/>
    <lineage>
        <taxon>Bacteria</taxon>
        <taxon>Candidatus Kueneniibacteriota</taxon>
    </lineage>
</organism>
<reference evidence="2 3" key="1">
    <citation type="journal article" date="2016" name="Nat. Commun.">
        <title>Thousands of microbial genomes shed light on interconnected biogeochemical processes in an aquifer system.</title>
        <authorList>
            <person name="Anantharaman K."/>
            <person name="Brown C.T."/>
            <person name="Hug L.A."/>
            <person name="Sharon I."/>
            <person name="Castelle C.J."/>
            <person name="Probst A.J."/>
            <person name="Thomas B.C."/>
            <person name="Singh A."/>
            <person name="Wilkins M.J."/>
            <person name="Karaoz U."/>
            <person name="Brodie E.L."/>
            <person name="Williams K.H."/>
            <person name="Hubbard S.S."/>
            <person name="Banfield J.F."/>
        </authorList>
    </citation>
    <scope>NUCLEOTIDE SEQUENCE [LARGE SCALE GENOMIC DNA]</scope>
</reference>
<sequence>MDLFNKKSYLGVDLGTSAIKMVEVQNRGGRAVLITYGYVEQSTDIVRASSVEMEDKIVAIIKTIYHKSHMVSKRVIAALPSFSVFSSIISLPRMNKKDLAQAIQWEAKKFVPLPIDKMTLDWKIVPARFELKNKLEQLEPPALKKEKIAQEDSNQKNNSSAEGDDKKTISFVKLFKKNKKKDAAELNKKKGDSLKVLLTAAPKKIVERYIRIFKAADLNLLSLETEAFALERSLLAGDPAPVMIIDIGAVSSDVTIIDNSIPILTRSIDVGGSAITKSVMTSLNVDLSRAEQFKRDIGFSALGPSDLPEIIKNTLNPIINEVKYSLDIYLSQSKHNMSLEKIILTGGSAWLPELVSYLSKLLDVKVIIGDPWDKIVYPLELKPVLSELGPRFAVAVGLAMREI</sequence>
<feature type="region of interest" description="Disordered" evidence="1">
    <location>
        <begin position="142"/>
        <end position="164"/>
    </location>
</feature>
<dbReference type="PANTHER" id="PTHR32432:SF3">
    <property type="entry name" value="ETHANOLAMINE UTILIZATION PROTEIN EUTJ"/>
    <property type="match status" value="1"/>
</dbReference>
<dbReference type="InterPro" id="IPR043129">
    <property type="entry name" value="ATPase_NBD"/>
</dbReference>
<proteinExistence type="predicted"/>
<dbReference type="InterPro" id="IPR005883">
    <property type="entry name" value="PilM"/>
</dbReference>
<evidence type="ECO:0000313" key="3">
    <source>
        <dbReference type="Proteomes" id="UP000179136"/>
    </source>
</evidence>
<dbReference type="STRING" id="1798561.A3B87_02550"/>
<evidence type="ECO:0008006" key="4">
    <source>
        <dbReference type="Google" id="ProtNLM"/>
    </source>
</evidence>
<dbReference type="Gene3D" id="3.30.420.40">
    <property type="match status" value="2"/>
</dbReference>
<dbReference type="CDD" id="cd24049">
    <property type="entry name" value="ASKHA_NBD_PilM"/>
    <property type="match status" value="1"/>
</dbReference>
<comment type="caution">
    <text evidence="2">The sequence shown here is derived from an EMBL/GenBank/DDBJ whole genome shotgun (WGS) entry which is preliminary data.</text>
</comment>
<dbReference type="EMBL" id="MFMW01000029">
    <property type="protein sequence ID" value="OGG86687.1"/>
    <property type="molecule type" value="Genomic_DNA"/>
</dbReference>
<dbReference type="SUPFAM" id="SSF53067">
    <property type="entry name" value="Actin-like ATPase domain"/>
    <property type="match status" value="2"/>
</dbReference>
<evidence type="ECO:0000256" key="1">
    <source>
        <dbReference type="SAM" id="MobiDB-lite"/>
    </source>
</evidence>
<dbReference type="Proteomes" id="UP000179136">
    <property type="component" value="Unassembled WGS sequence"/>
</dbReference>
<dbReference type="PIRSF" id="PIRSF019169">
    <property type="entry name" value="PilM"/>
    <property type="match status" value="1"/>
</dbReference>